<keyword evidence="1" id="KW-0732">Signal</keyword>
<evidence type="ECO:0008006" key="4">
    <source>
        <dbReference type="Google" id="ProtNLM"/>
    </source>
</evidence>
<evidence type="ECO:0000256" key="1">
    <source>
        <dbReference type="SAM" id="SignalP"/>
    </source>
</evidence>
<proteinExistence type="predicted"/>
<dbReference type="OrthoDB" id="250037at2"/>
<feature type="signal peptide" evidence="1">
    <location>
        <begin position="1"/>
        <end position="21"/>
    </location>
</feature>
<organism evidence="2 3">
    <name type="scientific">Posidoniimonas corsicana</name>
    <dbReference type="NCBI Taxonomy" id="1938618"/>
    <lineage>
        <taxon>Bacteria</taxon>
        <taxon>Pseudomonadati</taxon>
        <taxon>Planctomycetota</taxon>
        <taxon>Planctomycetia</taxon>
        <taxon>Pirellulales</taxon>
        <taxon>Lacipirellulaceae</taxon>
        <taxon>Posidoniimonas</taxon>
    </lineage>
</organism>
<dbReference type="Proteomes" id="UP000316714">
    <property type="component" value="Unassembled WGS sequence"/>
</dbReference>
<dbReference type="EMBL" id="SIHJ01000011">
    <property type="protein sequence ID" value="TWT29185.1"/>
    <property type="molecule type" value="Genomic_DNA"/>
</dbReference>
<accession>A0A5C5UV02</accession>
<comment type="caution">
    <text evidence="2">The sequence shown here is derived from an EMBL/GenBank/DDBJ whole genome shotgun (WGS) entry which is preliminary data.</text>
</comment>
<evidence type="ECO:0000313" key="2">
    <source>
        <dbReference type="EMBL" id="TWT29185.1"/>
    </source>
</evidence>
<protein>
    <recommendedName>
        <fullName evidence="4">Dockerin domain-containing protein</fullName>
    </recommendedName>
</protein>
<sequence length="399" mass="41488" precursor="true">MTLRNLAVLFLVGAAASPAAAVQVFPLFENPETDLGTAFGEVNYFADASPFFVDVTALEGSNNIAVYTMDGVSGNNGAGFAIGISNGENGLDSSEGGANTDVPNAAPVNSAIASVNGGGKIQNGNAFRLSMWMRQDPADPVSAVPQIEPVVKFELWKEAGSGNADFNPAAFPSFGDRIWDTDQNAGNATFNGFNQSQASWIDMNNSGTTSFEKPVAQSLVADEWRLVEATIVIDDDPLDDGFNWTIGSDIFTAADIEEVRAVMFLGDYAGTDLTGAGSVWVDNVLLEVFATEADLNNTPNTNPMPESVTVLGGDFNADGIVNAADYTVWRDNLGAADESALNGAGNGADGVDSADYDLWRANYGQAASAGLQTGNVPEPAAALLALAMAAAGASVRRAR</sequence>
<feature type="chain" id="PRO_5023141447" description="Dockerin domain-containing protein" evidence="1">
    <location>
        <begin position="22"/>
        <end position="399"/>
    </location>
</feature>
<keyword evidence="3" id="KW-1185">Reference proteome</keyword>
<dbReference type="AlphaFoldDB" id="A0A5C5UV02"/>
<gene>
    <name evidence="2" type="ORF">KOR34_53250</name>
</gene>
<name>A0A5C5UV02_9BACT</name>
<evidence type="ECO:0000313" key="3">
    <source>
        <dbReference type="Proteomes" id="UP000316714"/>
    </source>
</evidence>
<reference evidence="2 3" key="1">
    <citation type="submission" date="2019-02" db="EMBL/GenBank/DDBJ databases">
        <title>Deep-cultivation of Planctomycetes and their phenomic and genomic characterization uncovers novel biology.</title>
        <authorList>
            <person name="Wiegand S."/>
            <person name="Jogler M."/>
            <person name="Boedeker C."/>
            <person name="Pinto D."/>
            <person name="Vollmers J."/>
            <person name="Rivas-Marin E."/>
            <person name="Kohn T."/>
            <person name="Peeters S.H."/>
            <person name="Heuer A."/>
            <person name="Rast P."/>
            <person name="Oberbeckmann S."/>
            <person name="Bunk B."/>
            <person name="Jeske O."/>
            <person name="Meyerdierks A."/>
            <person name="Storesund J.E."/>
            <person name="Kallscheuer N."/>
            <person name="Luecker S."/>
            <person name="Lage O.M."/>
            <person name="Pohl T."/>
            <person name="Merkel B.J."/>
            <person name="Hornburger P."/>
            <person name="Mueller R.-W."/>
            <person name="Bruemmer F."/>
            <person name="Labrenz M."/>
            <person name="Spormann A.M."/>
            <person name="Op Den Camp H."/>
            <person name="Overmann J."/>
            <person name="Amann R."/>
            <person name="Jetten M.S.M."/>
            <person name="Mascher T."/>
            <person name="Medema M.H."/>
            <person name="Devos D.P."/>
            <person name="Kaster A.-K."/>
            <person name="Ovreas L."/>
            <person name="Rohde M."/>
            <person name="Galperin M.Y."/>
            <person name="Jogler C."/>
        </authorList>
    </citation>
    <scope>NUCLEOTIDE SEQUENCE [LARGE SCALE GENOMIC DNA]</scope>
    <source>
        <strain evidence="2 3">KOR34</strain>
    </source>
</reference>
<dbReference type="RefSeq" id="WP_146569123.1">
    <property type="nucleotide sequence ID" value="NZ_SIHJ01000011.1"/>
</dbReference>